<dbReference type="GO" id="GO:0003676">
    <property type="term" value="F:nucleic acid binding"/>
    <property type="evidence" value="ECO:0007669"/>
    <property type="project" value="InterPro"/>
</dbReference>
<reference evidence="7 8" key="1">
    <citation type="submission" date="2015-07" db="EMBL/GenBank/DDBJ databases">
        <title>Emmonsia species relationships and genome sequence.</title>
        <authorList>
            <consortium name="The Broad Institute Genomics Platform"/>
            <person name="Cuomo C.A."/>
            <person name="Munoz J.F."/>
            <person name="Imamovic A."/>
            <person name="Priest M.E."/>
            <person name="Young S."/>
            <person name="Clay O.K."/>
            <person name="McEwen J.G."/>
        </authorList>
    </citation>
    <scope>NUCLEOTIDE SEQUENCE [LARGE SCALE GENOMIC DNA]</scope>
    <source>
        <strain evidence="7 8">UAMH 9510</strain>
    </source>
</reference>
<feature type="compositionally biased region" description="Basic and acidic residues" evidence="5">
    <location>
        <begin position="547"/>
        <end position="586"/>
    </location>
</feature>
<accession>A0A1J9PQL5</accession>
<feature type="region of interest" description="Disordered" evidence="5">
    <location>
        <begin position="169"/>
        <end position="251"/>
    </location>
</feature>
<feature type="region of interest" description="Disordered" evidence="5">
    <location>
        <begin position="399"/>
        <end position="586"/>
    </location>
</feature>
<dbReference type="InterPro" id="IPR026822">
    <property type="entry name" value="Spp2/MOS2_G-patch"/>
</dbReference>
<dbReference type="GO" id="GO:0000398">
    <property type="term" value="P:mRNA splicing, via spliceosome"/>
    <property type="evidence" value="ECO:0007669"/>
    <property type="project" value="UniProtKB-UniRule"/>
</dbReference>
<feature type="region of interest" description="Disordered" evidence="5">
    <location>
        <begin position="1"/>
        <end position="106"/>
    </location>
</feature>
<evidence type="ECO:0000313" key="8">
    <source>
        <dbReference type="Proteomes" id="UP000182235"/>
    </source>
</evidence>
<dbReference type="InterPro" id="IPR000467">
    <property type="entry name" value="G_patch_dom"/>
</dbReference>
<feature type="compositionally biased region" description="Polar residues" evidence="5">
    <location>
        <begin position="1"/>
        <end position="11"/>
    </location>
</feature>
<sequence>MSSDNSNTNQKPKPFSISLSSTSQKKKPPPSASTPTIKPINEPSSISSKSTSGTLSHRPRTFHDHDSDNEDNERQAPIAEEVTGFDRDAGGAISAHRRAEHEKKPLVIKVESKNNWQERPWQRKRRGLNLLPREVRAQREAEANAAAGGTSGAAVDVEGPSMKFGLSLAAKPEPTAGHGGDLQLSDAGDVEEGKEEEGKQVEGAVPKKPLTQDEIAMQALIRESKEGGEETTRRADLVIPRKRKERDEDEYGDEYYDAEVERFDETKSFRADVASRPDPASLADYSAIPVEEFGAALLRGMGWKDGEPIGRGKYGNSNANSKTTATGLKARVPERRSGYLGIGAKELPGKDKGGSGSEVELGAWGKSAMRKAKKPGEGLYTPVLMRNKKTGEMVTQEEFNRLVKGGGPGGPKGDGRDRWRERRDNNLQLNGRDRDRDRGSDRDHRSERDYEGGESDIHKSVGSRSETRGHGDSGGDWRRRYEDREAGTSDSGRDDRYHRDRESDRDRDRGPGRGSHRERDRKHTGIGKRYNDDNDYRSRASSSTSRHNRDSGRNPHRDRDRASTKDRGGRYGGDDRKSRSHREEMY</sequence>
<evidence type="ECO:0000259" key="6">
    <source>
        <dbReference type="PROSITE" id="PS50174"/>
    </source>
</evidence>
<evidence type="ECO:0000256" key="5">
    <source>
        <dbReference type="SAM" id="MobiDB-lite"/>
    </source>
</evidence>
<dbReference type="Pfam" id="PF12656">
    <property type="entry name" value="G-patch_2"/>
    <property type="match status" value="1"/>
</dbReference>
<name>A0A1J9PQL5_9EURO</name>
<comment type="subcellular location">
    <subcellularLocation>
        <location evidence="1 4">Nucleus</location>
    </subcellularLocation>
</comment>
<organism evidence="7 8">
    <name type="scientific">Emergomyces pasteurianus Ep9510</name>
    <dbReference type="NCBI Taxonomy" id="1447872"/>
    <lineage>
        <taxon>Eukaryota</taxon>
        <taxon>Fungi</taxon>
        <taxon>Dikarya</taxon>
        <taxon>Ascomycota</taxon>
        <taxon>Pezizomycotina</taxon>
        <taxon>Eurotiomycetes</taxon>
        <taxon>Eurotiomycetidae</taxon>
        <taxon>Onygenales</taxon>
        <taxon>Ajellomycetaceae</taxon>
        <taxon>Emergomyces</taxon>
    </lineage>
</organism>
<feature type="domain" description="G-patch" evidence="6">
    <location>
        <begin position="290"/>
        <end position="347"/>
    </location>
</feature>
<gene>
    <name evidence="7" type="ORF">AJ78_01266</name>
</gene>
<evidence type="ECO:0000313" key="7">
    <source>
        <dbReference type="EMBL" id="OJD18729.1"/>
    </source>
</evidence>
<dbReference type="PROSITE" id="PS50174">
    <property type="entry name" value="G_PATCH"/>
    <property type="match status" value="1"/>
</dbReference>
<dbReference type="AlphaFoldDB" id="A0A1J9PQL5"/>
<dbReference type="EMBL" id="LGRN01000027">
    <property type="protein sequence ID" value="OJD18729.1"/>
    <property type="molecule type" value="Genomic_DNA"/>
</dbReference>
<comment type="caution">
    <text evidence="7">The sequence shown here is derived from an EMBL/GenBank/DDBJ whole genome shotgun (WGS) entry which is preliminary data.</text>
</comment>
<proteinExistence type="inferred from homology"/>
<keyword evidence="3 4" id="KW-0539">Nucleus</keyword>
<dbReference type="STRING" id="1447872.A0A1J9PQL5"/>
<keyword evidence="4" id="KW-0747">Spliceosome</keyword>
<evidence type="ECO:0000256" key="2">
    <source>
        <dbReference type="ARBA" id="ARBA00008576"/>
    </source>
</evidence>
<feature type="compositionally biased region" description="Basic and acidic residues" evidence="5">
    <location>
        <begin position="222"/>
        <end position="236"/>
    </location>
</feature>
<evidence type="ECO:0000256" key="4">
    <source>
        <dbReference type="RuleBase" id="RU369096"/>
    </source>
</evidence>
<keyword evidence="4" id="KW-0508">mRNA splicing</keyword>
<dbReference type="GO" id="GO:0005681">
    <property type="term" value="C:spliceosomal complex"/>
    <property type="evidence" value="ECO:0007669"/>
    <property type="project" value="UniProtKB-UniRule"/>
</dbReference>
<dbReference type="VEuPathDB" id="FungiDB:AJ78_01266"/>
<dbReference type="Proteomes" id="UP000182235">
    <property type="component" value="Unassembled WGS sequence"/>
</dbReference>
<dbReference type="OrthoDB" id="5577072at2759"/>
<keyword evidence="4" id="KW-0507">mRNA processing</keyword>
<protein>
    <recommendedName>
        <fullName evidence="4">Pre-mRNA-splicing factor</fullName>
    </recommendedName>
</protein>
<dbReference type="PANTHER" id="PTHR15818:SF2">
    <property type="entry name" value="G-PATCH DOMAIN AND KOW MOTIFS-CONTAINING PROTEIN"/>
    <property type="match status" value="1"/>
</dbReference>
<feature type="compositionally biased region" description="Low complexity" evidence="5">
    <location>
        <begin position="33"/>
        <end position="56"/>
    </location>
</feature>
<keyword evidence="8" id="KW-1185">Reference proteome</keyword>
<feature type="compositionally biased region" description="Basic and acidic residues" evidence="5">
    <location>
        <begin position="413"/>
        <end position="538"/>
    </location>
</feature>
<feature type="compositionally biased region" description="Polar residues" evidence="5">
    <location>
        <begin position="315"/>
        <end position="326"/>
    </location>
</feature>
<dbReference type="InterPro" id="IPR045166">
    <property type="entry name" value="Spp2-like"/>
</dbReference>
<comment type="similarity">
    <text evidence="2 4">Belongs to the SPP2 family.</text>
</comment>
<comment type="function">
    <text evidence="4">Involved in spliceosome maturation and the first step of pre-mRNA splicing.</text>
</comment>
<evidence type="ECO:0000256" key="3">
    <source>
        <dbReference type="ARBA" id="ARBA00023242"/>
    </source>
</evidence>
<feature type="region of interest" description="Disordered" evidence="5">
    <location>
        <begin position="310"/>
        <end position="359"/>
    </location>
</feature>
<evidence type="ECO:0000256" key="1">
    <source>
        <dbReference type="ARBA" id="ARBA00004123"/>
    </source>
</evidence>
<dbReference type="PANTHER" id="PTHR15818">
    <property type="entry name" value="G PATCH AND KOW-CONTAINING"/>
    <property type="match status" value="1"/>
</dbReference>